<proteinExistence type="predicted"/>
<evidence type="ECO:0008006" key="9">
    <source>
        <dbReference type="Google" id="ProtNLM"/>
    </source>
</evidence>
<evidence type="ECO:0000313" key="7">
    <source>
        <dbReference type="EMBL" id="OQR84766.1"/>
    </source>
</evidence>
<organism evidence="7 8">
    <name type="scientific">Achlya hypogyna</name>
    <name type="common">Oomycete</name>
    <name type="synonym">Protoachlya hypogyna</name>
    <dbReference type="NCBI Taxonomy" id="1202772"/>
    <lineage>
        <taxon>Eukaryota</taxon>
        <taxon>Sar</taxon>
        <taxon>Stramenopiles</taxon>
        <taxon>Oomycota</taxon>
        <taxon>Saprolegniomycetes</taxon>
        <taxon>Saprolegniales</taxon>
        <taxon>Achlyaceae</taxon>
        <taxon>Achlya</taxon>
    </lineage>
</organism>
<feature type="region of interest" description="Disordered" evidence="5">
    <location>
        <begin position="1"/>
        <end position="26"/>
    </location>
</feature>
<dbReference type="InterPro" id="IPR018499">
    <property type="entry name" value="Tetraspanin/Peripherin"/>
</dbReference>
<evidence type="ECO:0000313" key="8">
    <source>
        <dbReference type="Proteomes" id="UP000243579"/>
    </source>
</evidence>
<feature type="transmembrane region" description="Helical" evidence="6">
    <location>
        <begin position="115"/>
        <end position="140"/>
    </location>
</feature>
<keyword evidence="4 6" id="KW-0472">Membrane</keyword>
<evidence type="ECO:0000256" key="4">
    <source>
        <dbReference type="ARBA" id="ARBA00023136"/>
    </source>
</evidence>
<dbReference type="AlphaFoldDB" id="A0A1V9YGB6"/>
<dbReference type="EMBL" id="JNBR01001836">
    <property type="protein sequence ID" value="OQR84766.1"/>
    <property type="molecule type" value="Genomic_DNA"/>
</dbReference>
<gene>
    <name evidence="7" type="ORF">ACHHYP_12970</name>
</gene>
<dbReference type="OrthoDB" id="70673at2759"/>
<name>A0A1V9YGB6_ACHHY</name>
<accession>A0A1V9YGB6</accession>
<keyword evidence="8" id="KW-1185">Reference proteome</keyword>
<reference evidence="7 8" key="1">
    <citation type="journal article" date="2014" name="Genome Biol. Evol.">
        <title>The secreted proteins of Achlya hypogyna and Thraustotheca clavata identify the ancestral oomycete secretome and reveal gene acquisitions by horizontal gene transfer.</title>
        <authorList>
            <person name="Misner I."/>
            <person name="Blouin N."/>
            <person name="Leonard G."/>
            <person name="Richards T.A."/>
            <person name="Lane C.E."/>
        </authorList>
    </citation>
    <scope>NUCLEOTIDE SEQUENCE [LARGE SCALE GENOMIC DNA]</scope>
    <source>
        <strain evidence="7 8">ATCC 48635</strain>
    </source>
</reference>
<dbReference type="STRING" id="1202772.A0A1V9YGB6"/>
<evidence type="ECO:0000256" key="5">
    <source>
        <dbReference type="SAM" id="MobiDB-lite"/>
    </source>
</evidence>
<protein>
    <recommendedName>
        <fullName evidence="9">Tetraspanin</fullName>
    </recommendedName>
</protein>
<dbReference type="Proteomes" id="UP000243579">
    <property type="component" value="Unassembled WGS sequence"/>
</dbReference>
<evidence type="ECO:0000256" key="2">
    <source>
        <dbReference type="ARBA" id="ARBA00022692"/>
    </source>
</evidence>
<comment type="caution">
    <text evidence="7">The sequence shown here is derived from an EMBL/GenBank/DDBJ whole genome shotgun (WGS) entry which is preliminary data.</text>
</comment>
<dbReference type="PRINTS" id="PR00259">
    <property type="entry name" value="TMFOUR"/>
</dbReference>
<evidence type="ECO:0000256" key="3">
    <source>
        <dbReference type="ARBA" id="ARBA00022989"/>
    </source>
</evidence>
<keyword evidence="2 6" id="KW-0812">Transmembrane</keyword>
<keyword evidence="3 6" id="KW-1133">Transmembrane helix</keyword>
<sequence length="338" mass="37352">MYHHDGYGDARPSTAASDGPRRSALDFDPSQRPSVFTGVAKVLVMLVNLVFIVIAGMLIYFTVWVKNIGVTKMFQSNYAWVTNTMFTVLLVFGVVVLVVSLLGCLGAWARNRHMLLVYTAGLVINFFLFGAITFGGFYSLSTASSWYDKPDTLQPKEDAVAKEFDSMYCKGQVAYYCSEGSVSKSLNLFLQDPKLVTMATPIFSQLQGWNQMCNSTQLKITDTNLATKVNETCALCSQFAYSDYADFLTWSEPNCPLDAVSTAYCVQYLGNMTTPPSEFFKGAPYGQCRANFLLLWKSVSRVLAYGGLIVAIVSLSILITSLALRRTVLETSKNSIIQ</sequence>
<dbReference type="GO" id="GO:0016020">
    <property type="term" value="C:membrane"/>
    <property type="evidence" value="ECO:0007669"/>
    <property type="project" value="UniProtKB-SubCell"/>
</dbReference>
<feature type="transmembrane region" description="Helical" evidence="6">
    <location>
        <begin position="85"/>
        <end position="108"/>
    </location>
</feature>
<evidence type="ECO:0000256" key="1">
    <source>
        <dbReference type="ARBA" id="ARBA00004141"/>
    </source>
</evidence>
<evidence type="ECO:0000256" key="6">
    <source>
        <dbReference type="SAM" id="Phobius"/>
    </source>
</evidence>
<comment type="subcellular location">
    <subcellularLocation>
        <location evidence="1">Membrane</location>
        <topology evidence="1">Multi-pass membrane protein</topology>
    </subcellularLocation>
</comment>
<feature type="transmembrane region" description="Helical" evidence="6">
    <location>
        <begin position="302"/>
        <end position="324"/>
    </location>
</feature>
<feature type="transmembrane region" description="Helical" evidence="6">
    <location>
        <begin position="42"/>
        <end position="65"/>
    </location>
</feature>
<dbReference type="Pfam" id="PF00335">
    <property type="entry name" value="Tetraspanin"/>
    <property type="match status" value="1"/>
</dbReference>